<dbReference type="PROSITE" id="PS50022">
    <property type="entry name" value="FA58C_3"/>
    <property type="match status" value="2"/>
</dbReference>
<dbReference type="Pfam" id="PF07732">
    <property type="entry name" value="Cu-oxidase_3"/>
    <property type="match status" value="1"/>
</dbReference>
<evidence type="ECO:0000256" key="5">
    <source>
        <dbReference type="ARBA" id="ARBA00022723"/>
    </source>
</evidence>
<dbReference type="SMART" id="SM00231">
    <property type="entry name" value="FA58C"/>
    <property type="match status" value="2"/>
</dbReference>
<gene>
    <name evidence="16" type="primary">F5</name>
</gene>
<accession>A0A6J1V9Z9</accession>
<dbReference type="InterPro" id="IPR033138">
    <property type="entry name" value="Cu_oxidase_CS"/>
</dbReference>
<dbReference type="GO" id="GO:0005507">
    <property type="term" value="F:copper ion binding"/>
    <property type="evidence" value="ECO:0007669"/>
    <property type="project" value="InterPro"/>
</dbReference>
<dbReference type="CTD" id="2153"/>
<dbReference type="InterPro" id="IPR024715">
    <property type="entry name" value="Factor_5/8-like"/>
</dbReference>
<dbReference type="InterPro" id="IPR050633">
    <property type="entry name" value="Neuropilin_MCO_CoagFactor"/>
</dbReference>
<keyword evidence="6" id="KW-0732">Signal</keyword>
<dbReference type="InterPro" id="IPR008972">
    <property type="entry name" value="Cupredoxin"/>
</dbReference>
<feature type="disulfide bond" evidence="12">
    <location>
        <begin position="746"/>
        <end position="897"/>
    </location>
</feature>
<organism evidence="15 16">
    <name type="scientific">Notechis scutatus</name>
    <name type="common">mainland tiger snake</name>
    <dbReference type="NCBI Taxonomy" id="8663"/>
    <lineage>
        <taxon>Eukaryota</taxon>
        <taxon>Metazoa</taxon>
        <taxon>Chordata</taxon>
        <taxon>Craniata</taxon>
        <taxon>Vertebrata</taxon>
        <taxon>Euteleostomi</taxon>
        <taxon>Lepidosauria</taxon>
        <taxon>Squamata</taxon>
        <taxon>Bifurcata</taxon>
        <taxon>Unidentata</taxon>
        <taxon>Episquamata</taxon>
        <taxon>Toxicofera</taxon>
        <taxon>Serpentes</taxon>
        <taxon>Colubroidea</taxon>
        <taxon>Elapidae</taxon>
        <taxon>Hydrophiinae</taxon>
        <taxon>Notechis</taxon>
    </lineage>
</organism>
<protein>
    <submittedName>
        <fullName evidence="16">Coagulation factor V isoform X2</fullName>
    </submittedName>
</protein>
<dbReference type="GO" id="GO:0016504">
    <property type="term" value="F:peptidase activator activity"/>
    <property type="evidence" value="ECO:0007669"/>
    <property type="project" value="UniProtKB-KW"/>
</dbReference>
<dbReference type="GO" id="GO:0038023">
    <property type="term" value="F:signaling receptor activity"/>
    <property type="evidence" value="ECO:0007669"/>
    <property type="project" value="TreeGrafter"/>
</dbReference>
<evidence type="ECO:0000256" key="7">
    <source>
        <dbReference type="ARBA" id="ARBA00022737"/>
    </source>
</evidence>
<dbReference type="Gene3D" id="2.60.120.260">
    <property type="entry name" value="Galactose-binding domain-like"/>
    <property type="match status" value="2"/>
</dbReference>
<dbReference type="PANTHER" id="PTHR46806:SF10">
    <property type="entry name" value="COAGULATION FACTOR V"/>
    <property type="match status" value="1"/>
</dbReference>
<evidence type="ECO:0000256" key="3">
    <source>
        <dbReference type="ARBA" id="ARBA00022525"/>
    </source>
</evidence>
<dbReference type="Pfam" id="PF00754">
    <property type="entry name" value="F5_F8_type_C"/>
    <property type="match status" value="2"/>
</dbReference>
<evidence type="ECO:0000256" key="4">
    <source>
        <dbReference type="ARBA" id="ARBA00022656"/>
    </source>
</evidence>
<evidence type="ECO:0000313" key="16">
    <source>
        <dbReference type="RefSeq" id="XP_026537518.1"/>
    </source>
</evidence>
<dbReference type="SUPFAM" id="SSF49503">
    <property type="entry name" value="Cupredoxins"/>
    <property type="match status" value="4"/>
</dbReference>
<dbReference type="PROSITE" id="PS00079">
    <property type="entry name" value="MULTICOPPER_OXIDASE1"/>
    <property type="match status" value="1"/>
</dbReference>
<dbReference type="GO" id="GO:0005576">
    <property type="term" value="C:extracellular region"/>
    <property type="evidence" value="ECO:0007669"/>
    <property type="project" value="UniProtKB-SubCell"/>
</dbReference>
<feature type="domain" description="F5/8 type C" evidence="14">
    <location>
        <begin position="746"/>
        <end position="897"/>
    </location>
</feature>
<evidence type="ECO:0000256" key="1">
    <source>
        <dbReference type="ARBA" id="ARBA00004613"/>
    </source>
</evidence>
<keyword evidence="7" id="KW-0677">Repeat</keyword>
<dbReference type="PIRSF" id="PIRSF000354">
    <property type="entry name" value="Factors_V_VIII"/>
    <property type="match status" value="1"/>
</dbReference>
<comment type="similarity">
    <text evidence="2">Belongs to the multicopper oxidase family.</text>
</comment>
<proteinExistence type="inferred from homology"/>
<evidence type="ECO:0000259" key="14">
    <source>
        <dbReference type="PROSITE" id="PS50022"/>
    </source>
</evidence>
<name>A0A6J1V9Z9_9SAUR</name>
<dbReference type="FunFam" id="2.60.120.260:FF:000002">
    <property type="entry name" value="Coagulation factor VIII"/>
    <property type="match status" value="2"/>
</dbReference>
<keyword evidence="8" id="KW-0106">Calcium</keyword>
<dbReference type="InterPro" id="IPR000421">
    <property type="entry name" value="FA58C"/>
</dbReference>
<comment type="subcellular location">
    <subcellularLocation>
        <location evidence="1">Secreted</location>
    </subcellularLocation>
</comment>
<dbReference type="GeneID" id="113421380"/>
<dbReference type="SUPFAM" id="SSF49785">
    <property type="entry name" value="Galactose-binding domain-like"/>
    <property type="match status" value="2"/>
</dbReference>
<dbReference type="GO" id="GO:0090729">
    <property type="term" value="F:toxin activity"/>
    <property type="evidence" value="ECO:0007669"/>
    <property type="project" value="UniProtKB-KW"/>
</dbReference>
<dbReference type="CDD" id="cd14454">
    <property type="entry name" value="CuRO_4_FV_like"/>
    <property type="match status" value="1"/>
</dbReference>
<keyword evidence="11" id="KW-0325">Glycoprotein</keyword>
<evidence type="ECO:0000313" key="15">
    <source>
        <dbReference type="Proteomes" id="UP000504612"/>
    </source>
</evidence>
<evidence type="ECO:0000256" key="6">
    <source>
        <dbReference type="ARBA" id="ARBA00022729"/>
    </source>
</evidence>
<evidence type="ECO:0000256" key="10">
    <source>
        <dbReference type="ARBA" id="ARBA00023157"/>
    </source>
</evidence>
<feature type="domain" description="F5/8 type C" evidence="14">
    <location>
        <begin position="902"/>
        <end position="1056"/>
    </location>
</feature>
<dbReference type="Proteomes" id="UP000504612">
    <property type="component" value="Unplaced"/>
</dbReference>
<dbReference type="FunFam" id="2.60.40.420:FF:000011">
    <property type="entry name" value="Coagulation factor VIII (Predicted)"/>
    <property type="match status" value="1"/>
</dbReference>
<dbReference type="InterPro" id="IPR011707">
    <property type="entry name" value="Cu-oxidase-like_N"/>
</dbReference>
<evidence type="ECO:0000256" key="2">
    <source>
        <dbReference type="ARBA" id="ARBA00010609"/>
    </source>
</evidence>
<dbReference type="GO" id="GO:0032991">
    <property type="term" value="C:protein-containing complex"/>
    <property type="evidence" value="ECO:0007669"/>
    <property type="project" value="UniProtKB-ARBA"/>
</dbReference>
<dbReference type="PROSITE" id="PS01285">
    <property type="entry name" value="FA58C_1"/>
    <property type="match status" value="2"/>
</dbReference>
<dbReference type="GO" id="GO:0005886">
    <property type="term" value="C:plasma membrane"/>
    <property type="evidence" value="ECO:0007669"/>
    <property type="project" value="TreeGrafter"/>
</dbReference>
<dbReference type="RefSeq" id="XP_026537518.1">
    <property type="nucleotide sequence ID" value="XM_026681733.1"/>
</dbReference>
<evidence type="ECO:0000256" key="13">
    <source>
        <dbReference type="SAM" id="MobiDB-lite"/>
    </source>
</evidence>
<evidence type="ECO:0000256" key="11">
    <source>
        <dbReference type="ARBA" id="ARBA00023180"/>
    </source>
</evidence>
<dbReference type="CDD" id="cd00057">
    <property type="entry name" value="FA58C"/>
    <property type="match status" value="2"/>
</dbReference>
<feature type="disulfide bond" evidence="12">
    <location>
        <begin position="565"/>
        <end position="591"/>
    </location>
</feature>
<keyword evidence="10 12" id="KW-1015">Disulfide bond</keyword>
<keyword evidence="5" id="KW-0479">Metal-binding</keyword>
<dbReference type="PROSITE" id="PS01286">
    <property type="entry name" value="FA58C_2"/>
    <property type="match status" value="1"/>
</dbReference>
<feature type="region of interest" description="Disordered" evidence="13">
    <location>
        <begin position="337"/>
        <end position="359"/>
    </location>
</feature>
<keyword evidence="15" id="KW-1185">Reference proteome</keyword>
<reference evidence="16" key="1">
    <citation type="submission" date="2025-08" db="UniProtKB">
        <authorList>
            <consortium name="RefSeq"/>
        </authorList>
    </citation>
    <scope>IDENTIFICATION</scope>
</reference>
<dbReference type="Gene3D" id="2.60.40.420">
    <property type="entry name" value="Cupredoxins - blue copper proteins"/>
    <property type="match status" value="3"/>
</dbReference>
<dbReference type="PANTHER" id="PTHR46806">
    <property type="entry name" value="F5/8 TYPE C DOMAIN-CONTAINING PROTEIN"/>
    <property type="match status" value="1"/>
</dbReference>
<keyword evidence="9" id="KW-0655">Prothrombin activator</keyword>
<dbReference type="FunFam" id="2.60.40.420:FF:000068">
    <property type="entry name" value="coagulation factor V isoform X1"/>
    <property type="match status" value="1"/>
</dbReference>
<evidence type="ECO:0000256" key="12">
    <source>
        <dbReference type="PIRSR" id="PIRSR000354-1"/>
    </source>
</evidence>
<keyword evidence="3" id="KW-0964">Secreted</keyword>
<dbReference type="GO" id="GO:0044469">
    <property type="term" value="P:venom-mediated blood coagulation"/>
    <property type="evidence" value="ECO:0007669"/>
    <property type="project" value="UniProtKB-ARBA"/>
</dbReference>
<evidence type="ECO:0000256" key="9">
    <source>
        <dbReference type="ARBA" id="ARBA00022866"/>
    </source>
</evidence>
<dbReference type="InterPro" id="IPR008979">
    <property type="entry name" value="Galactose-bd-like_sf"/>
</dbReference>
<dbReference type="AlphaFoldDB" id="A0A6J1V9Z9"/>
<keyword evidence="4" id="KW-0800">Toxin</keyword>
<evidence type="ECO:0000256" key="8">
    <source>
        <dbReference type="ARBA" id="ARBA00022837"/>
    </source>
</evidence>
<sequence>MGVHIKGMTMLAKFCIKTSSIVMLNILDFHFEQIVFKNLASRPYSIYVHGVSVSKDAEGAIYPSDPKENITHGKAVEPGQVYTYKWTVLDTDEPTVKDSQCITKLYHSAVDMTRDIASGLIGPLLVCKRKALNSKGVQDKADVEQHAVFAVFDENKSWYLEDNIKKYCSNSSTVKKDDPKFYKSNVMYTLNGYASDRTDVLGFRQSEIVEWHLTSVGTVDEIVPVHLSGHTFLSKGKHQDILNLFPMSGESATVTMDNLGTWLLSSWGSREMSNGMRLRFLDAKHDDEDEGNEKEEEHYGGIVANIISGGPSEVVKKKEKDPRNVVSDSEMDKIAKELGLLDDEDNQKESSNEQTEDDEEQLMIASMLGLRSFNGSVAEEELNLTALALEEDAHTSDPRIDSNSARNPDDIARHYLRTTNSGNKRMYYIAAEEVLWDYSPIRKSQVRSHPAKTTFKKAIFRSYLDDTFQTPSTGGEYEKHLGILGPIIRAEVDDVIEVQFKNLASRPYSLHAHGLLYDKSSEGRSYDDQSPELFKKDEAIMPNGTYTYVWHVPQRSGPTDNTEKCKSWAYYSGVNPEKDIHSGLIGPILICQKGMIDKYNKTIDIREFVLFFMVFDEERSWYFAKSDKRTRAEKLIGVQSRHTFPAINGIPYQLQGLKMYKDENVHWHLLNMGGPKDIHVVKFHGQTFTEEGMEDNQLGVLPLLPGTFTSIKMKPSKIGTWLLETEVGENRERGMQALFTVIDKDCKLPMGLASGIIQDSQISASGHVGYWEPKLARLNNPGKYNAWSIIKKEHEHPWIQIDLQRQVVITGIQTQGAMQLLKHLYTVEYFVTYSKDGQNWITFKGRHSETQMHFEGNSDGSTVKENHIDPPIIARYIRLHPTKFHNRPTFRIELLGCEVEGCSVPLGMESGAIKNSEITASSYKKTWWSSWEPSLARLNLKGRTNAWQPKVNNKDQWLQIDLQHLTKITSIITQGATSMSTAMYVKTFSIHYTDDNSTWKPYLDVCTSMEKVFTGNINTDGHVKHFFKPPILSRFIRIIPKTWNQYIALRIELFGCEVF</sequence>